<dbReference type="InterPro" id="IPR036388">
    <property type="entry name" value="WH-like_DNA-bd_sf"/>
</dbReference>
<dbReference type="InterPro" id="IPR036390">
    <property type="entry name" value="WH_DNA-bd_sf"/>
</dbReference>
<dbReference type="SUPFAM" id="SSF46785">
    <property type="entry name" value="Winged helix' DNA-binding domain"/>
    <property type="match status" value="1"/>
</dbReference>
<evidence type="ECO:0000313" key="1">
    <source>
        <dbReference type="EMBL" id="SEV96351.1"/>
    </source>
</evidence>
<keyword evidence="2" id="KW-1185">Reference proteome</keyword>
<reference evidence="2" key="1">
    <citation type="submission" date="2016-10" db="EMBL/GenBank/DDBJ databases">
        <authorList>
            <person name="Varghese N."/>
            <person name="Submissions S."/>
        </authorList>
    </citation>
    <scope>NUCLEOTIDE SEQUENCE [LARGE SCALE GENOMIC DNA]</scope>
    <source>
        <strain evidence="2">CGMCC 1.12402</strain>
    </source>
</reference>
<dbReference type="STRING" id="1267423.SAMN05216290_0945"/>
<dbReference type="Proteomes" id="UP000199437">
    <property type="component" value="Unassembled WGS sequence"/>
</dbReference>
<dbReference type="AlphaFoldDB" id="A0A1I0N5I7"/>
<protein>
    <recommendedName>
        <fullName evidence="3">Transcriptional regulator</fullName>
    </recommendedName>
</protein>
<dbReference type="OrthoDB" id="9793352at2"/>
<organism evidence="1 2">
    <name type="scientific">Roseivirga pacifica</name>
    <dbReference type="NCBI Taxonomy" id="1267423"/>
    <lineage>
        <taxon>Bacteria</taxon>
        <taxon>Pseudomonadati</taxon>
        <taxon>Bacteroidota</taxon>
        <taxon>Cytophagia</taxon>
        <taxon>Cytophagales</taxon>
        <taxon>Roseivirgaceae</taxon>
        <taxon>Roseivirga</taxon>
    </lineage>
</organism>
<sequence length="174" mass="19936">MLEALISSKTRIKLLLRLFLNPESKSYLRGLADEFQESTNSVRLELSRFEEAGMVESELVGNKKLYKANQTFPLFKEVRSILLKQTGLQSIIDQVVAELGDVKRVYLTGELAKGRSSEVVSLVFVGNPERVFLTDLIQKAEKLIEKKIQYLVYSEAESLEIDFAKEKYLLLWNE</sequence>
<evidence type="ECO:0008006" key="3">
    <source>
        <dbReference type="Google" id="ProtNLM"/>
    </source>
</evidence>
<accession>A0A1I0N5I7</accession>
<evidence type="ECO:0000313" key="2">
    <source>
        <dbReference type="Proteomes" id="UP000199437"/>
    </source>
</evidence>
<dbReference type="EMBL" id="FOIR01000001">
    <property type="protein sequence ID" value="SEV96351.1"/>
    <property type="molecule type" value="Genomic_DNA"/>
</dbReference>
<dbReference type="Gene3D" id="1.10.10.10">
    <property type="entry name" value="Winged helix-like DNA-binding domain superfamily/Winged helix DNA-binding domain"/>
    <property type="match status" value="1"/>
</dbReference>
<proteinExistence type="predicted"/>
<name>A0A1I0N5I7_9BACT</name>
<dbReference type="GeneID" id="99985683"/>
<gene>
    <name evidence="1" type="ORF">SAMN05216290_0945</name>
</gene>
<dbReference type="RefSeq" id="WP_090257329.1">
    <property type="nucleotide sequence ID" value="NZ_FOIR01000001.1"/>
</dbReference>